<feature type="domain" description="ATP-cone" evidence="9">
    <location>
        <begin position="5"/>
        <end position="94"/>
    </location>
</feature>
<dbReference type="Pfam" id="PF00317">
    <property type="entry name" value="Ribonuc_red_lgN"/>
    <property type="match status" value="1"/>
</dbReference>
<dbReference type="SUPFAM" id="SSF48168">
    <property type="entry name" value="R1 subunit of ribonucleotide reductase, N-terminal domain"/>
    <property type="match status" value="1"/>
</dbReference>
<dbReference type="UniPathway" id="UPA00326"/>
<dbReference type="InterPro" id="IPR005144">
    <property type="entry name" value="ATP-cone_dom"/>
</dbReference>
<dbReference type="PANTHER" id="PTHR11573:SF6">
    <property type="entry name" value="RIBONUCLEOSIDE-DIPHOSPHATE REDUCTASE LARGE SUBUNIT"/>
    <property type="match status" value="1"/>
</dbReference>
<comment type="function">
    <text evidence="8">Provides the precursors necessary for DNA synthesis. Catalyzes the biosynthesis of deoxyribonucleotides from the corresponding ribonucleotides.</text>
</comment>
<organism evidence="10 11">
    <name type="scientific">Escherichia phage phT4A</name>
    <dbReference type="NCBI Taxonomy" id="1852638"/>
    <lineage>
        <taxon>Viruses</taxon>
        <taxon>Duplodnaviria</taxon>
        <taxon>Heunggongvirae</taxon>
        <taxon>Uroviricota</taxon>
        <taxon>Caudoviricetes</taxon>
        <taxon>Pantevenvirales</taxon>
        <taxon>Straboviridae</taxon>
        <taxon>Slopekvirus</taxon>
        <taxon>Slopekvirus pht4A</taxon>
    </lineage>
</organism>
<comment type="catalytic activity">
    <reaction evidence="8">
        <text>a 2'-deoxyribonucleoside 5'-diphosphate + [thioredoxin]-disulfide + H2O = a ribonucleoside 5'-diphosphate + [thioredoxin]-dithiol</text>
        <dbReference type="Rhea" id="RHEA:23252"/>
        <dbReference type="Rhea" id="RHEA-COMP:10698"/>
        <dbReference type="Rhea" id="RHEA-COMP:10700"/>
        <dbReference type="ChEBI" id="CHEBI:15377"/>
        <dbReference type="ChEBI" id="CHEBI:29950"/>
        <dbReference type="ChEBI" id="CHEBI:50058"/>
        <dbReference type="ChEBI" id="CHEBI:57930"/>
        <dbReference type="ChEBI" id="CHEBI:73316"/>
        <dbReference type="EC" id="1.17.4.1"/>
    </reaction>
</comment>
<dbReference type="SUPFAM" id="SSF51998">
    <property type="entry name" value="PFL-like glycyl radical enzymes"/>
    <property type="match status" value="1"/>
</dbReference>
<keyword evidence="6 8" id="KW-0215">Deoxyribonucleotide synthesis</keyword>
<evidence type="ECO:0000256" key="1">
    <source>
        <dbReference type="ARBA" id="ARBA00010406"/>
    </source>
</evidence>
<dbReference type="GeneID" id="65106440"/>
<dbReference type="PROSITE" id="PS51161">
    <property type="entry name" value="ATP_CONE"/>
    <property type="match status" value="1"/>
</dbReference>
<dbReference type="GO" id="GO:0009263">
    <property type="term" value="P:deoxyribonucleotide biosynthetic process"/>
    <property type="evidence" value="ECO:0007669"/>
    <property type="project" value="UniProtKB-KW"/>
</dbReference>
<evidence type="ECO:0000313" key="11">
    <source>
        <dbReference type="Proteomes" id="UP000259013"/>
    </source>
</evidence>
<comment type="similarity">
    <text evidence="1 8">Belongs to the ribonucleoside diphosphate reductase large chain family.</text>
</comment>
<dbReference type="PANTHER" id="PTHR11573">
    <property type="entry name" value="RIBONUCLEOSIDE-DIPHOSPHATE REDUCTASE LARGE CHAIN"/>
    <property type="match status" value="1"/>
</dbReference>
<dbReference type="EMBL" id="KX130727">
    <property type="protein sequence ID" value="ANN86329.1"/>
    <property type="molecule type" value="Genomic_DNA"/>
</dbReference>
<evidence type="ECO:0000256" key="5">
    <source>
        <dbReference type="ARBA" id="ARBA00023002"/>
    </source>
</evidence>
<keyword evidence="5 8" id="KW-0560">Oxidoreductase</keyword>
<dbReference type="InterPro" id="IPR039718">
    <property type="entry name" value="Rrm1"/>
</dbReference>
<dbReference type="EC" id="1.17.4.1" evidence="2 8"/>
<keyword evidence="4 7" id="KW-0067">ATP-binding</keyword>
<evidence type="ECO:0000256" key="8">
    <source>
        <dbReference type="RuleBase" id="RU003410"/>
    </source>
</evidence>
<dbReference type="InterPro" id="IPR000788">
    <property type="entry name" value="RNR_lg_C"/>
</dbReference>
<dbReference type="Pfam" id="PF03477">
    <property type="entry name" value="ATP-cone"/>
    <property type="match status" value="1"/>
</dbReference>
<evidence type="ECO:0000313" key="10">
    <source>
        <dbReference type="EMBL" id="ANN86329.1"/>
    </source>
</evidence>
<dbReference type="KEGG" id="vg:65106440"/>
<reference evidence="10 11" key="1">
    <citation type="submission" date="2016-04" db="EMBL/GenBank/DDBJ databases">
        <title>Characterization and in vitro evaluation of new bacteriophages for the biocontrol of Escherichia coli.</title>
        <authorList>
            <person name="Pereira C."/>
            <person name="Moreirinha C."/>
            <person name="Cunha A."/>
            <person name="Lewicka M."/>
            <person name="Almeida P.J."/>
            <person name="Clemente C."/>
            <person name="Romalde J.L."/>
            <person name="Nunes M.L."/>
            <person name="Almeida A."/>
        </authorList>
    </citation>
    <scope>NUCLEOTIDE SEQUENCE [LARGE SCALE GENOMIC DNA]</scope>
</reference>
<dbReference type="InterPro" id="IPR008926">
    <property type="entry name" value="RNR_R1-su_N"/>
</dbReference>
<keyword evidence="3 7" id="KW-0547">Nucleotide-binding</keyword>
<dbReference type="RefSeq" id="YP_010088988.1">
    <property type="nucleotide sequence ID" value="NC_055712.1"/>
</dbReference>
<evidence type="ECO:0000256" key="4">
    <source>
        <dbReference type="ARBA" id="ARBA00022840"/>
    </source>
</evidence>
<dbReference type="GO" id="GO:0005524">
    <property type="term" value="F:ATP binding"/>
    <property type="evidence" value="ECO:0007669"/>
    <property type="project" value="UniProtKB-UniRule"/>
</dbReference>
<protein>
    <recommendedName>
        <fullName evidence="2 8">Ribonucleoside-diphosphate reductase</fullName>
        <ecNumber evidence="2 8">1.17.4.1</ecNumber>
    </recommendedName>
</protein>
<dbReference type="PRINTS" id="PR01183">
    <property type="entry name" value="RIBORDTASEM1"/>
</dbReference>
<evidence type="ECO:0000259" key="9">
    <source>
        <dbReference type="PROSITE" id="PS51161"/>
    </source>
</evidence>
<sequence length="487" mass="55301">MNDIKVVVKSSGVRQPFDKEKIYKVLKWACDGHNIDVRAFLENVLELIRDGMTTKQIQRIAIKYAADHISVKEPDWQYVASNLEMFALRKDVYGQFDPIPFYDHIVKMVEAGKYDKEILEKYSKQDIQVFERAIDHDKDFEFSYAGSQQLIGKYLVQDRDTGEIFETPQYAFMLIAMCLHQEETGLAQVTHIVDFYNAISDRKLSLPTPIMAGVRTPTRQFSSCVVIESGDSLGSLNAVTSAIVKYISQRAGIGVNAGHIRAMGSKIRGGEAVHTGVIPFWKHIQTAVKSCSQGGVRGGAATLYYPFWHLEVENLLVLKNNKGVEENRVRHLDYGVQLNQLMYKRLMNRDYITLFSPDVANDRLYDLFYEADQTAFEELYESLEKDPTVRKKRIKAVDLFQLLAQERAQTGRKYIFNTHHVNQQGSFTVPVRMSNLCCEIAIPTSPLDDDDKMAGEIGLCTLMAIVLDNADISEFPKLTRIAVRALV</sequence>
<keyword evidence="11" id="KW-1185">Reference proteome</keyword>
<dbReference type="Proteomes" id="UP000259013">
    <property type="component" value="Segment"/>
</dbReference>
<dbReference type="Pfam" id="PF02867">
    <property type="entry name" value="Ribonuc_red_lgC"/>
    <property type="match status" value="1"/>
</dbReference>
<evidence type="ECO:0000256" key="6">
    <source>
        <dbReference type="ARBA" id="ARBA00023116"/>
    </source>
</evidence>
<dbReference type="InterPro" id="IPR013509">
    <property type="entry name" value="RNR_lsu_N"/>
</dbReference>
<name>A0A193GZ82_9CAUD</name>
<dbReference type="GO" id="GO:0004748">
    <property type="term" value="F:ribonucleoside-diphosphate reductase activity, thioredoxin disulfide as acceptor"/>
    <property type="evidence" value="ECO:0007669"/>
    <property type="project" value="UniProtKB-EC"/>
</dbReference>
<evidence type="ECO:0000256" key="2">
    <source>
        <dbReference type="ARBA" id="ARBA00012274"/>
    </source>
</evidence>
<dbReference type="Gene3D" id="3.20.70.20">
    <property type="match status" value="1"/>
</dbReference>
<accession>A0A193GZ82</accession>
<proteinExistence type="inferred from homology"/>
<evidence type="ECO:0000256" key="3">
    <source>
        <dbReference type="ARBA" id="ARBA00022741"/>
    </source>
</evidence>
<evidence type="ECO:0000256" key="7">
    <source>
        <dbReference type="PROSITE-ProRule" id="PRU00492"/>
    </source>
</evidence>